<dbReference type="InterPro" id="IPR018649">
    <property type="entry name" value="SHOCT"/>
</dbReference>
<evidence type="ECO:0000256" key="1">
    <source>
        <dbReference type="SAM" id="Phobius"/>
    </source>
</evidence>
<feature type="domain" description="SHOCT" evidence="2">
    <location>
        <begin position="45"/>
        <end position="72"/>
    </location>
</feature>
<evidence type="ECO:0000313" key="4">
    <source>
        <dbReference type="Proteomes" id="UP000177025"/>
    </source>
</evidence>
<evidence type="ECO:0000259" key="2">
    <source>
        <dbReference type="Pfam" id="PF09851"/>
    </source>
</evidence>
<organism evidence="3 4">
    <name type="scientific">candidate division WOR-3 bacterium RBG_13_43_14</name>
    <dbReference type="NCBI Taxonomy" id="1802590"/>
    <lineage>
        <taxon>Bacteria</taxon>
        <taxon>Bacteria division WOR-3</taxon>
    </lineage>
</organism>
<protein>
    <recommendedName>
        <fullName evidence="2">SHOCT domain-containing protein</fullName>
    </recommendedName>
</protein>
<keyword evidence="1" id="KW-0812">Transmembrane</keyword>
<dbReference type="Proteomes" id="UP000177025">
    <property type="component" value="Unassembled WGS sequence"/>
</dbReference>
<reference evidence="3 4" key="1">
    <citation type="journal article" date="2016" name="Nat. Commun.">
        <title>Thousands of microbial genomes shed light on interconnected biogeochemical processes in an aquifer system.</title>
        <authorList>
            <person name="Anantharaman K."/>
            <person name="Brown C.T."/>
            <person name="Hug L.A."/>
            <person name="Sharon I."/>
            <person name="Castelle C.J."/>
            <person name="Probst A.J."/>
            <person name="Thomas B.C."/>
            <person name="Singh A."/>
            <person name="Wilkins M.J."/>
            <person name="Karaoz U."/>
            <person name="Brodie E.L."/>
            <person name="Williams K.H."/>
            <person name="Hubbard S.S."/>
            <person name="Banfield J.F."/>
        </authorList>
    </citation>
    <scope>NUCLEOTIDE SEQUENCE [LARGE SCALE GENOMIC DNA]</scope>
</reference>
<evidence type="ECO:0000313" key="3">
    <source>
        <dbReference type="EMBL" id="OGC41364.1"/>
    </source>
</evidence>
<proteinExistence type="predicted"/>
<feature type="transmembrane region" description="Helical" evidence="1">
    <location>
        <begin position="12"/>
        <end position="32"/>
    </location>
</feature>
<keyword evidence="1" id="KW-1133">Transmembrane helix</keyword>
<sequence>MMDWDQSYFGPGGIIMFIGFLLIIAIGAYFVLRNTNIIKPLKNDTALEILKERYARGEITKNDFEKIKKDIL</sequence>
<gene>
    <name evidence="3" type="ORF">A2Y85_02085</name>
</gene>
<dbReference type="AlphaFoldDB" id="A0A1F4U8U0"/>
<comment type="caution">
    <text evidence="3">The sequence shown here is derived from an EMBL/GenBank/DDBJ whole genome shotgun (WGS) entry which is preliminary data.</text>
</comment>
<name>A0A1F4U8U0_UNCW3</name>
<dbReference type="Pfam" id="PF09851">
    <property type="entry name" value="SHOCT"/>
    <property type="match status" value="1"/>
</dbReference>
<accession>A0A1F4U8U0</accession>
<keyword evidence="1" id="KW-0472">Membrane</keyword>
<dbReference type="EMBL" id="MEUM01000109">
    <property type="protein sequence ID" value="OGC41364.1"/>
    <property type="molecule type" value="Genomic_DNA"/>
</dbReference>